<feature type="domain" description="VOC" evidence="2">
    <location>
        <begin position="16"/>
        <end position="106"/>
    </location>
</feature>
<evidence type="ECO:0000313" key="3">
    <source>
        <dbReference type="EMBL" id="SVC39499.1"/>
    </source>
</evidence>
<reference evidence="3" key="1">
    <citation type="submission" date="2018-05" db="EMBL/GenBank/DDBJ databases">
        <authorList>
            <person name="Lanie J.A."/>
            <person name="Ng W.-L."/>
            <person name="Kazmierczak K.M."/>
            <person name="Andrzejewski T.M."/>
            <person name="Davidsen T.M."/>
            <person name="Wayne K.J."/>
            <person name="Tettelin H."/>
            <person name="Glass J.I."/>
            <person name="Rusch D."/>
            <person name="Podicherti R."/>
            <person name="Tsui H.-C.T."/>
            <person name="Winkler M.E."/>
        </authorList>
    </citation>
    <scope>NUCLEOTIDE SEQUENCE</scope>
</reference>
<evidence type="ECO:0000256" key="1">
    <source>
        <dbReference type="ARBA" id="ARBA00022723"/>
    </source>
</evidence>
<dbReference type="InterPro" id="IPR029068">
    <property type="entry name" value="Glyas_Bleomycin-R_OHBP_Dase"/>
</dbReference>
<dbReference type="SUPFAM" id="SSF54593">
    <property type="entry name" value="Glyoxalase/Bleomycin resistance protein/Dihydroxybiphenyl dioxygenase"/>
    <property type="match status" value="1"/>
</dbReference>
<dbReference type="InterPro" id="IPR018146">
    <property type="entry name" value="Glyoxalase_1_CS"/>
</dbReference>
<accession>A0A382LS11</accession>
<dbReference type="PROSITE" id="PS51819">
    <property type="entry name" value="VOC"/>
    <property type="match status" value="1"/>
</dbReference>
<dbReference type="PROSITE" id="PS00934">
    <property type="entry name" value="GLYOXALASE_I_1"/>
    <property type="match status" value="1"/>
</dbReference>
<dbReference type="EMBL" id="UINC01088887">
    <property type="protein sequence ID" value="SVC39499.1"/>
    <property type="molecule type" value="Genomic_DNA"/>
</dbReference>
<evidence type="ECO:0000259" key="2">
    <source>
        <dbReference type="PROSITE" id="PS51819"/>
    </source>
</evidence>
<protein>
    <recommendedName>
        <fullName evidence="2">VOC domain-containing protein</fullName>
    </recommendedName>
</protein>
<dbReference type="Pfam" id="PF00903">
    <property type="entry name" value="Glyoxalase"/>
    <property type="match status" value="1"/>
</dbReference>
<dbReference type="GO" id="GO:0046872">
    <property type="term" value="F:metal ion binding"/>
    <property type="evidence" value="ECO:0007669"/>
    <property type="project" value="UniProtKB-KW"/>
</dbReference>
<dbReference type="InterPro" id="IPR004360">
    <property type="entry name" value="Glyas_Fos-R_dOase_dom"/>
</dbReference>
<dbReference type="InterPro" id="IPR037523">
    <property type="entry name" value="VOC_core"/>
</dbReference>
<dbReference type="Gene3D" id="3.10.180.10">
    <property type="entry name" value="2,3-Dihydroxybiphenyl 1,2-Dioxygenase, domain 1"/>
    <property type="match status" value="1"/>
</dbReference>
<keyword evidence="1" id="KW-0479">Metal-binding</keyword>
<dbReference type="PANTHER" id="PTHR40280">
    <property type="entry name" value="BLR6907 PROTEIN"/>
    <property type="match status" value="1"/>
</dbReference>
<feature type="non-terminal residue" evidence="3">
    <location>
        <position position="106"/>
    </location>
</feature>
<gene>
    <name evidence="3" type="ORF">METZ01_LOCUS292353</name>
</gene>
<sequence length="106" mass="11635">MNRYDRTTGDVGNIMSLEHVNLTVPSQNTALSFYCRALGLTRDPIIDFGTHNLWINAGDEQFHLPTGPAQIIRGVIGLVVPDLAQLAARLTRAKKGLADTKFAFKV</sequence>
<dbReference type="AlphaFoldDB" id="A0A382LS11"/>
<organism evidence="3">
    <name type="scientific">marine metagenome</name>
    <dbReference type="NCBI Taxonomy" id="408172"/>
    <lineage>
        <taxon>unclassified sequences</taxon>
        <taxon>metagenomes</taxon>
        <taxon>ecological metagenomes</taxon>
    </lineage>
</organism>
<dbReference type="GO" id="GO:0004462">
    <property type="term" value="F:lactoylglutathione lyase activity"/>
    <property type="evidence" value="ECO:0007669"/>
    <property type="project" value="InterPro"/>
</dbReference>
<name>A0A382LS11_9ZZZZ</name>
<dbReference type="PANTHER" id="PTHR40280:SF1">
    <property type="entry name" value="VOC DOMAIN-CONTAINING PROTEIN"/>
    <property type="match status" value="1"/>
</dbReference>
<proteinExistence type="predicted"/>